<dbReference type="SMART" id="SM00823">
    <property type="entry name" value="PKS_PP"/>
    <property type="match status" value="5"/>
</dbReference>
<feature type="domain" description="Carrier" evidence="7">
    <location>
        <begin position="5558"/>
        <end position="5634"/>
    </location>
</feature>
<dbReference type="InterPro" id="IPR042099">
    <property type="entry name" value="ANL_N_sf"/>
</dbReference>
<dbReference type="InterPro" id="IPR001242">
    <property type="entry name" value="Condensation_dom"/>
</dbReference>
<feature type="domain" description="Carrier" evidence="7">
    <location>
        <begin position="3014"/>
        <end position="3090"/>
    </location>
</feature>
<dbReference type="InterPro" id="IPR020845">
    <property type="entry name" value="AMP-binding_CS"/>
</dbReference>
<dbReference type="InterPro" id="IPR020806">
    <property type="entry name" value="PKS_PP-bd"/>
</dbReference>
<dbReference type="CDD" id="cd19542">
    <property type="entry name" value="CT_NRPS-like"/>
    <property type="match status" value="3"/>
</dbReference>
<feature type="region of interest" description="Disordered" evidence="6">
    <location>
        <begin position="686"/>
        <end position="705"/>
    </location>
</feature>
<evidence type="ECO:0000313" key="8">
    <source>
        <dbReference type="EMBL" id="KAK3217401.1"/>
    </source>
</evidence>
<keyword evidence="3" id="KW-0597">Phosphoprotein</keyword>
<dbReference type="Pfam" id="PF00668">
    <property type="entry name" value="Condensation"/>
    <property type="match status" value="8"/>
</dbReference>
<dbReference type="CDD" id="cd05918">
    <property type="entry name" value="A_NRPS_SidN3_like"/>
    <property type="match status" value="5"/>
</dbReference>
<dbReference type="Gene3D" id="3.40.50.12780">
    <property type="entry name" value="N-terminal domain of ligase-like"/>
    <property type="match status" value="4"/>
</dbReference>
<dbReference type="CDD" id="cd19545">
    <property type="entry name" value="FUM14_C_NRPS-like"/>
    <property type="match status" value="3"/>
</dbReference>
<keyword evidence="4" id="KW-0436">Ligase</keyword>
<dbReference type="GO" id="GO:0043041">
    <property type="term" value="P:amino acid activation for nonribosomal peptide biosynthetic process"/>
    <property type="evidence" value="ECO:0007669"/>
    <property type="project" value="TreeGrafter"/>
</dbReference>
<dbReference type="FunFam" id="3.30.300.30:FF:000015">
    <property type="entry name" value="Nonribosomal peptide synthase SidD"/>
    <property type="match status" value="5"/>
</dbReference>
<dbReference type="FunFam" id="3.30.559.10:FF:000016">
    <property type="entry name" value="Nonribosomal peptide synthase Pes1"/>
    <property type="match status" value="2"/>
</dbReference>
<dbReference type="GO" id="GO:0016874">
    <property type="term" value="F:ligase activity"/>
    <property type="evidence" value="ECO:0007669"/>
    <property type="project" value="UniProtKB-KW"/>
</dbReference>
<dbReference type="FunFam" id="3.40.50.980:FF:000001">
    <property type="entry name" value="Non-ribosomal peptide synthetase"/>
    <property type="match status" value="2"/>
</dbReference>
<dbReference type="EMBL" id="WVTA01000001">
    <property type="protein sequence ID" value="KAK3217401.1"/>
    <property type="molecule type" value="Genomic_DNA"/>
</dbReference>
<evidence type="ECO:0000256" key="4">
    <source>
        <dbReference type="ARBA" id="ARBA00022598"/>
    </source>
</evidence>
<reference evidence="8 9" key="1">
    <citation type="submission" date="2021-02" db="EMBL/GenBank/DDBJ databases">
        <title>Genome assembly of Pseudopithomyces chartarum.</title>
        <authorList>
            <person name="Jauregui R."/>
            <person name="Singh J."/>
            <person name="Voisey C."/>
        </authorList>
    </citation>
    <scope>NUCLEOTIDE SEQUENCE [LARGE SCALE GENOMIC DNA]</scope>
    <source>
        <strain evidence="8 9">AGR01</strain>
    </source>
</reference>
<dbReference type="InterPro" id="IPR036736">
    <property type="entry name" value="ACP-like_sf"/>
</dbReference>
<dbReference type="Gene3D" id="3.30.300.30">
    <property type="match status" value="5"/>
</dbReference>
<dbReference type="Pfam" id="PF00501">
    <property type="entry name" value="AMP-binding"/>
    <property type="match status" value="5"/>
</dbReference>
<dbReference type="Gene3D" id="3.40.50.980">
    <property type="match status" value="2"/>
</dbReference>
<keyword evidence="9" id="KW-1185">Reference proteome</keyword>
<evidence type="ECO:0000256" key="1">
    <source>
        <dbReference type="ARBA" id="ARBA00004685"/>
    </source>
</evidence>
<dbReference type="Gene3D" id="1.10.1200.10">
    <property type="entry name" value="ACP-like"/>
    <property type="match status" value="6"/>
</dbReference>
<proteinExistence type="inferred from homology"/>
<dbReference type="GO" id="GO:0044550">
    <property type="term" value="P:secondary metabolite biosynthetic process"/>
    <property type="evidence" value="ECO:0007669"/>
    <property type="project" value="TreeGrafter"/>
</dbReference>
<dbReference type="InterPro" id="IPR010071">
    <property type="entry name" value="AA_adenyl_dom"/>
</dbReference>
<dbReference type="InterPro" id="IPR000873">
    <property type="entry name" value="AMP-dep_synth/lig_dom"/>
</dbReference>
<evidence type="ECO:0000256" key="3">
    <source>
        <dbReference type="ARBA" id="ARBA00022553"/>
    </source>
</evidence>
<dbReference type="PROSITE" id="PS00455">
    <property type="entry name" value="AMP_BINDING"/>
    <property type="match status" value="5"/>
</dbReference>
<dbReference type="GO" id="GO:0031177">
    <property type="term" value="F:phosphopantetheine binding"/>
    <property type="evidence" value="ECO:0007669"/>
    <property type="project" value="InterPro"/>
</dbReference>
<feature type="domain" description="Carrier" evidence="7">
    <location>
        <begin position="1477"/>
        <end position="1550"/>
    </location>
</feature>
<dbReference type="FunFam" id="3.30.559.30:FF:000003">
    <property type="entry name" value="Nonribosomal peptide synthase SidD"/>
    <property type="match status" value="3"/>
</dbReference>
<keyword evidence="2" id="KW-0596">Phosphopantetheine</keyword>
<dbReference type="PROSITE" id="PS50075">
    <property type="entry name" value="CARRIER"/>
    <property type="match status" value="5"/>
</dbReference>
<dbReference type="Proteomes" id="UP001280581">
    <property type="component" value="Unassembled WGS sequence"/>
</dbReference>
<dbReference type="SUPFAM" id="SSF47336">
    <property type="entry name" value="ACP-like"/>
    <property type="match status" value="6"/>
</dbReference>
<accession>A0AAN6RN08</accession>
<dbReference type="SUPFAM" id="SSF52777">
    <property type="entry name" value="CoA-dependent acyltransferases"/>
    <property type="match status" value="17"/>
</dbReference>
<protein>
    <recommendedName>
        <fullName evidence="7">Carrier domain-containing protein</fullName>
    </recommendedName>
</protein>
<comment type="pathway">
    <text evidence="1">Mycotoxin biosynthesis.</text>
</comment>
<dbReference type="Gene3D" id="3.30.559.10">
    <property type="entry name" value="Chloramphenicol acetyltransferase-like domain"/>
    <property type="match status" value="8"/>
</dbReference>
<name>A0AAN6RN08_9PLEO</name>
<dbReference type="NCBIfam" id="NF003417">
    <property type="entry name" value="PRK04813.1"/>
    <property type="match status" value="5"/>
</dbReference>
<evidence type="ECO:0000259" key="7">
    <source>
        <dbReference type="PROSITE" id="PS50075"/>
    </source>
</evidence>
<dbReference type="InterPro" id="IPR009081">
    <property type="entry name" value="PP-bd_ACP"/>
</dbReference>
<dbReference type="FunFam" id="3.40.50.12780:FF:000014">
    <property type="entry name" value="Nonribosomal peptide synthetase 1"/>
    <property type="match status" value="4"/>
</dbReference>
<feature type="domain" description="Carrier" evidence="7">
    <location>
        <begin position="4496"/>
        <end position="4572"/>
    </location>
</feature>
<dbReference type="PANTHER" id="PTHR45527">
    <property type="entry name" value="NONRIBOSOMAL PEPTIDE SYNTHETASE"/>
    <property type="match status" value="1"/>
</dbReference>
<evidence type="ECO:0000256" key="6">
    <source>
        <dbReference type="SAM" id="MobiDB-lite"/>
    </source>
</evidence>
<evidence type="ECO:0000256" key="2">
    <source>
        <dbReference type="ARBA" id="ARBA00022450"/>
    </source>
</evidence>
<comment type="caution">
    <text evidence="8">The sequence shown here is derived from an EMBL/GenBank/DDBJ whole genome shotgun (WGS) entry which is preliminary data.</text>
</comment>
<dbReference type="Pfam" id="PF00550">
    <property type="entry name" value="PP-binding"/>
    <property type="match status" value="6"/>
</dbReference>
<dbReference type="InterPro" id="IPR045851">
    <property type="entry name" value="AMP-bd_C_sf"/>
</dbReference>
<dbReference type="Gene3D" id="3.30.559.30">
    <property type="entry name" value="Nonribosomal peptide synthetase, condensation domain"/>
    <property type="match status" value="8"/>
</dbReference>
<evidence type="ECO:0000256" key="5">
    <source>
        <dbReference type="ARBA" id="ARBA00029454"/>
    </source>
</evidence>
<dbReference type="CDD" id="cd19534">
    <property type="entry name" value="E_NRPS"/>
    <property type="match status" value="2"/>
</dbReference>
<feature type="domain" description="Carrier" evidence="7">
    <location>
        <begin position="6634"/>
        <end position="6710"/>
    </location>
</feature>
<dbReference type="FunFam" id="1.10.1200.10:FF:000005">
    <property type="entry name" value="Nonribosomal peptide synthetase 1"/>
    <property type="match status" value="3"/>
</dbReference>
<dbReference type="FunFam" id="3.30.559.30:FF:000005">
    <property type="entry name" value="Nonribosomal peptide synthase Pes1"/>
    <property type="match status" value="1"/>
</dbReference>
<dbReference type="Gene3D" id="2.30.38.10">
    <property type="entry name" value="Luciferase, Domain 3"/>
    <property type="match status" value="1"/>
</dbReference>
<dbReference type="GO" id="GO:0005737">
    <property type="term" value="C:cytoplasm"/>
    <property type="evidence" value="ECO:0007669"/>
    <property type="project" value="TreeGrafter"/>
</dbReference>
<dbReference type="PANTHER" id="PTHR45527:SF1">
    <property type="entry name" value="FATTY ACID SYNTHASE"/>
    <property type="match status" value="1"/>
</dbReference>
<dbReference type="FunFam" id="3.30.559.30:FF:000002">
    <property type="entry name" value="Nonribosomal peptide synthase Pes1"/>
    <property type="match status" value="2"/>
</dbReference>
<dbReference type="InterPro" id="IPR006162">
    <property type="entry name" value="Ppantetheine_attach_site"/>
</dbReference>
<dbReference type="PROSITE" id="PS00012">
    <property type="entry name" value="PHOSPHOPANTETHEINE"/>
    <property type="match status" value="3"/>
</dbReference>
<evidence type="ECO:0000313" key="9">
    <source>
        <dbReference type="Proteomes" id="UP001280581"/>
    </source>
</evidence>
<dbReference type="InterPro" id="IPR023213">
    <property type="entry name" value="CAT-like_dom_sf"/>
</dbReference>
<dbReference type="NCBIfam" id="TIGR01733">
    <property type="entry name" value="AA-adenyl-dom"/>
    <property type="match status" value="4"/>
</dbReference>
<organism evidence="8 9">
    <name type="scientific">Pseudopithomyces chartarum</name>
    <dbReference type="NCBI Taxonomy" id="1892770"/>
    <lineage>
        <taxon>Eukaryota</taxon>
        <taxon>Fungi</taxon>
        <taxon>Dikarya</taxon>
        <taxon>Ascomycota</taxon>
        <taxon>Pezizomycotina</taxon>
        <taxon>Dothideomycetes</taxon>
        <taxon>Pleosporomycetidae</taxon>
        <taxon>Pleosporales</taxon>
        <taxon>Massarineae</taxon>
        <taxon>Didymosphaeriaceae</taxon>
        <taxon>Pseudopithomyces</taxon>
    </lineage>
</organism>
<dbReference type="SUPFAM" id="SSF56801">
    <property type="entry name" value="Acetyl-CoA synthetase-like"/>
    <property type="match status" value="5"/>
</dbReference>
<comment type="similarity">
    <text evidence="5">Belongs to the NRP synthetase family.</text>
</comment>
<sequence length="7265" mass="808990">MPSTTPTSIGEASSCYFPNVRPQSVKSNSNIEIEPSYYSVAIQLDLGLDIELFCDNGEIPAEIFFQLVWALVLRCFAGKDDVAFDFIDALESHVSKTHTTIHEGNSVVEAAQALQADQVKDSSTNVNTLLCLSRDEAEVTVNPSSLGARLQEIHSNYDVTVDIDLSDDVVSIYLQCATNISSRDSVMGVASTLARTLHRILDQPHQLPSLMSPIQELSNVQVLIDPINNHETKYGTWVSLDQVERLVSINLPDLSAVKATLYRSPNLSTHRQTLVVFLTLSHQKEAPREELALDERAHVSNGIEELRRVLSTSLKHGLGTPALIPLSHMPHTSDGEADYSRMISFFSTLPQSRASEADETWVRVSSPSNTSDGIEILTDTETSGEAQHLTPAEEKMRLLWSDVLSVSVDQIHTEDSFFLYGDSASAMNLVSAAVRSGLALTVADVFITPTLRELSANTLPIGEGEMENELNPFELVSHQLSTMDIVRLVAEQCDVEARTIVDVYPTTALQEGLYALSFTEQASYVFQCVSKLPASLNVKRFKSAWETAIQEFPILRTRIVYHESTGTLQSVLSQESIEWRSANNLSDYLAQDKAIKIEYGSVLARFAIVSQPQQDSYFVWTIHHALYDAWSMSLILDAVDRLYGEPEYALTAFVPFNRFVKHVADTDATQSKDFWMTYLADANGTPFPSSPPSTTGDKGGSHNTLTSSLNLQRTAASNITIATIVRAAWGAVVARYGDSDDVVFGTTLSGRNAPVTGISEIVGPTITTVPVRATIDRSHTFAQHLQRIQDEMIAMIPFEHVGLQTIKRWGQDAMAVCDFQNLLVVQLAPDVQNGKRHTGLDFSLRSTSGSENYSIMVECTLTETGIDIHIEFDQDNISTLQMERVLRQFEHVLLQLNTESHSKTMEDLELVSSLDIELIEGWNNQDLTEKMACIHELFEDIVERLPDAPAICSWDGDFSYRQLDRLSTTLALHLQNLGVRPESIIAIMFEKSAWAHVAQLAILKAGGAIVCLDPGHPEGRIKRILSDVGTTVVLTSNELSSLFQGIQNVVTVDAESIDRISRLNKPYQILKREVQPRNAALVIYTSGSTGEPKGVVLEHASICTGMQAHGDALNIGPKTRALNFSAYVFDASLEDIYTQLTRGGCICVPSETQRLNDLSGAIQATRANWIGITPTTAATLDPNTVPTIDTLILGGELITQKVVNQWKNHVIYMYNGYGPCESTLYATLNPQLGKNGKSSNVGHGLHTKLWIVEPGNPNRLAPVGCSGELLLEGPLLARCYLNDTAKTETAFVVNPTFTLGKHTTNYPRRLYRTGDLVRYNDDGSLIVLGRIDSQVKIHGQRLELGEIEQNLRNCSDVNSAMAILTTDAFGTKRIMAILSLQGFLGVEATAKDSFRLITRDQRQAAEPIIGSIRKQLQHDLPSYMVPTIWAAVNFIPRNTSQKLDRARMVRWANSLDQDTYSILMGDDSESENISPDSPVAARLRSVIARVLNKKEDQLSMNRSFANVGGDSITAMQVVSRCRAEGLRLFVKDILHSESLAQLSQIVETMESTEGNSRVQSEEIDRAFALSPVQQFYFEANQKPTQFNQSFLLKITRNLPVPQIKAAVEAAVHKHSMLRARFFQQGDSWYQQITTDIGASFRFRTKDLDSEGQIAQAFLECQQGLDVESGPLLSVDVLLFKDGSQFLALAAHHLVIDFVSWRIVLKDFEDFLTTGALALEKPLSFQTWVKLQAEYAHEHLDPQFTLPFDLTSSDFRYWGMAELPNVYGDTACHTFYLDKDTTRSIFHECNSAFDSEPIEILTAAAIHSFNQVFSDRQTPTVWREAHGRETWDADIDLSSVVGWFTNLAPLHIAVSADDDIVSTLRAVKDTSRKLPQNGWQYFTSRYLTKKGREQFKDHSPIELLFNYVGRFQQLENEEGLFVLQEPQTEKIEPAMGRQAPRMSLLEISVSHARDGKLKFRLMYNERMAHVDRLYAWAAVYDRTLREAVAILPGRNPEKTLSDFPLMRFNYKGLEILKNERIRELGLEDLDGIENLYPTAPMQEALLVGQALHPGTYETNATLEVTATNSQKSVDIDRLQAAWETVVAYHPMLRTVFTDSIAEEGLFDQVVLKSFKGVTQRIHCEDESGPANLMAMKYMDLSKKEPLHRFVICTTPSGRVYCRMDFHHATIDATSLRVLLDDIRLAYDGGLHLGNQPQFSEYIRYLQTKSITNALDYWEDRLSSAGPCHFPVASSHDDIGKEMRELEVDLQFIRPLLRNFISRTGVTLPNLVQTAWALVLQNYSGLDSVSFGTLVSGRNVDVKDVDRIVGPLINMLVCNVDTTSSANVVDLLHSTRDNYAESLDHQHVSLGRVQHTIGLSAATPLFNTAMSSLHNSSTISKFQSRNAQAKRRELFFDVMHFHDPTEYDIIFTLKADDHNPNITFTYWSPRINDWIAKNALSALTKVIRSLIDVASVDGMMSELEYFSKRDEELVQQWNNDPVPEENVCIHHIIEQRINSTPHAEAICNAHRSMTYAELDGFATKLAAELQRRGVGPEVVVPICFEKSPWAVVSILACLKAGGAYVPLDPSHPEFRLRQIIESKGVRGDLLLTSETQASLFTGFDCEVVFVNEETCQDLPATPLAEGSVTPKNLAYVIFTSGTTGKPKGTMIEHRAFATSARDHSKKMGINSSSRVLQFSSYVFDISVMDMLTTLMQGGTVCIPTEEEKGSLEIVGAMNRMRVNWVFFTPSFASIIDPSSVRGLETLVLGGEAMSKKHVETWAPHVRLMNGYGPTEASVLVTINTDVVDHTNIGRGVGALTWVADRTNSDRLVSVGAVGELLLEGPTLARGYLNEPAKTRAAFIDSPSWAPGRRFYKTGDLVRQREDGAFTYLGRKDSQVKVRGQRLEIGEIEHHLDTSRLVRDAVIVMPTAGPRQKSLVAVVTLTALRSHTRNRKPLQVVDQSLQAGHVREVADSLGQTLPSYMVPAVWIVVEAMPLNTSGKLDRKRVVKWVERLGTDFYHRIAADENLTAGADQQPATDMESKIRNLVSTILNIPIKQLSMVQSFIGLGGDSITAMQMVSRCRQEGITLKMSDILRSKTISKMAQAAKAMGSTQIQRTEEISEKAFELSPIQQMFEEMGGIPDMRFNQSFYLRVSRPIGDKELEKAIETICQTHSMLRARYVKGDNGKWQQLVKKGSRGCYHTASHDLRNVSLAVPIMESAQHRLHPEDGPLFSVDLINIAGEGQFLYLVAHHLVIDLVSWRVILSDLEQLLLGRSLPSSDSIPFQSWLELQSAYVASLDVKAALPFKVQSSKLAYWGMECKSNIYADVERREFSLTKDVSTKLLEKCHMALGTEPVELLLAALFHSFAIVFPDRATPTVFSEGHGREPWDSSMDVNGTVGWFTTMSPLHVPVSGDTVVDVVRRVKDVRRSVPRNGFDYFAMRYLSVSGRENFGNSGPMEVLFNYLGQYQQLERGDSLLRQQALPDGATQSDFDERLTRFAVFEISATVSQGIISLQFLYNRNMARKADVLRWADTCAQSLESITELLPNLKCEKTLNDFPLVPLTYDALRELHDGLLTELGLSTMDDIEDIYPVTPMQAGLILSQIQDPGTYKTSFTFKLTSSQTDTIDVQRLLAAWQKVVDSHAMLRTVFTDRIMNNGVYYQLVLAKNTANVTILNCINDEEATSLLASSTPLEYNDSTPPHRLTVCQTDPETVLLKFEASHALVDADSVGVLLRDLSQAYEAKKVLEVGPLYSDYIRYLDTRSIETSLSYWKEYLHHVNPCYLPMISDQLDTTSPLRSIHLSLGKLSTSMRKFCRSYSVTMPSVFHLAWSVVLRLYTGVEDVTYGYLVSGRDLPVAGIQSCVGPFINLMVSRTHLSAASTIASLAQMKQAEYATSLEHQACSLAQIQHALGLSDQPLFNTMISIQALDNKKTGQDWALAFEGIGSHDPTEYDISLGIYSDDENAEAHLGYWADRMSDWQAENIAHTFENVLERLLGCPENNVDSLRRLSERDASQIDSWTPPNKPASRDLVHDLFAQQVTRSPGSMAIEGFDGSLTYSQLNDVASRFSQRLSDLDVRPGSVVAFCFYQASRMQPLGTKVISFSEDHASKLEAASATPASVDPESTAFLIYTSGSTGIPKGVKIPHRAITTNVPELARTWGWDERSRILQYIAYTFDPMLGDIFGALFVGACLCLISDEDRMKDITPVLNRMDISNVVLTPSLARTLQPRKLTSLKSLVCGGEAITERDIEMWKGHVELINAYGPTEATIAITSLRYSERKSVDPRNIGKPLAFNSLSVADPENIQYPVPVGAVGELLIGGFTLANGYLNDTVKTQKAFVQAPEWTNLTSSTAATVYRTGDLVRWSFDGTIHFVGRADTQIKIRGQRVEAGEIEHAIKSNLPGLNDIAVALTTPRGRSTDPVLTAFLNWTTNNNSQDKKLLARFAGPLVSELMSLDLKLADSLPSYMIPSMYIPLNYIPLTISGKTDMSQLQTLVTELDDIDLAHYSLSDGPRRKPSTRTEKKLAMMWSELLDLNPERIGVDDSFFRLGGDSLSAIRLTSRASEDDIHLTIALIFQNPKLCDMAAAANDLSSKNVYEQLEEQYGIRKESVSDIYPCTPLQESLMVLSMKKPGYYRQRYSWDLPKSIKVDLLQRSFQIVNLDETILRTRIVNLDTVGSLQLVHADNIDAAEVESEEAFWKAECSMPMTYGQPLIKCSIMSNIGKPPKLLLVIHHALYDEWSINLLLNKIQIVYNNLEHKLETTVKVSSPRFCNYADFVAQCDQDEARTYWGAQLLGASPVDFPRLSSASYQPGKSQVIKHEIQLPTKENMAFGVPVLLKAAWTLLLCRYTGAHDITFGLTVQGRDAPVAGISSIIGPTLATIPFRMHIDFNTSVEQLLHNVHDQTNGMKPFEHVGLQQIIRSASEAESACEFQHLLFIHEQQSPSLSANFWKQTSVDHVGSTSVPYPLIVEFYLNGSNVELVANYDEAVLDADQLEFILSNFEHTLDQLSTAVPDKLLKRLVPLSTKDQDTIVDLNRTIPVGLETRVDEIFERQRLARPDADAIHSWDARFTYQQLYEHAIRLGHYFQELGVGPESIVPLLFDKSAWTIVSMLGVIYAGGAFVVMDATHPTKRLQQIIEDTKSTFILASPSRADLGHTIVPQVVIISPETINALPYQSSPPVSMATSRSTAYVLFTSGSTGKPKGVVTEHRGICTAALEQGKRINLNAKSRVLQYASYAFESSMLEILHTLFHGGTICVISHEERFNDMVGAINRLKANWAFFTPSLVRTLQPEQIPCMETIVLGGEALGADNIEVWANKTRLANGYGPTETCVFSSILDHITENDRSDNIGRAVGGKNWVVDPDDHDVLVPIGAIGELVVEGPTVARGYLNDQSKTDRVFVKQPVWLSKTALGRPIERSYKTGDLVTMRPDGTTFYISRKDTQVKIRGQRVELGEIEHGLKQYLPSLTHLAVDRVHLPGRNNTEMLAAFLCKDGKEKEGEPQVLRIHSKLYAELVALTSTITDTLPAYMVPTLYVLLDSMPLSSSGKTDRRRLQAVARRLSDEEIAHFSLSDAKKKAPVTDIEKKMQSMWATVLSIPVESVGLEDSFVRLGGDSLAAMRLASLARKAGISLLVNEIFRNPTLGAMSSTTTKLKEESTSELKPFSLLRGSEPLEAILEKLDTVYGIPRRSILDIYPTSSLQEGLMILSVRQPGTYNFQWISVLPSTIDRERFKQAWQLCVKRNTILRTRIIYTELSGSLQVVLDDESQWTTSGALKDYLKADKLDAMDYGKPLTRWAILDDEDGKAHFVWSAHHSIYDGWALPLVLQEVARIYQANGSSQLPIIPPYRRFIEYLESREHDVEVTYWQSQFHEGKVLSHFPPIQSSAIQPLANITVRKDLKFASTTPSLSGFTTSTYIRAAWAIVLARYAEADNALFGCLLAGRNVPIKDIAFMTGPTITTVPVHVTVQSEQTVHNFLQEVQQQAVDMMPFEHTGLQNIKQFTTETREACNFQNLLVIQPKRENNEAEDLWRTDNTIDFAFDEFLTYPLVFQVELGSTLGLTLKLDDRLLTAQRGQRMLEHFSHVMNQLLEAKSRTLAELDITCPADIAEIQHWNEDKTEVGPVHSTVHDLISNQASRCPDTAAVCSWDEDLTYAELDRLSTVVALHLKTLGVSLETYVLFSFDKSAFAIVAMLGILKAGAAYVAVDPMHPPDRKAFIARDVSATVAVTGLQYQHMFSSLVDHVIPIDRSTVESLASNATLSPVPSSNPAFVVFTSGSTGIPKGIIMEHGAFATGARSHAPALRIDQNVRVLQFAAYTYDVSMGEIFSTLMHGGTVCVPSEEERLSNLAAAINSLSANWLFLTPTVASLLQPDSVPSLRHLVLGGEHATTANFQTWADHVHLTNSYGPAECAIWTNCAPGVQRNSDPSNIGHRIGSKLYIVEADNHDKLTPQGCVGELVVESFSLARGYNDPEKTRAAFIVGPKWAAADQRMYKTGDLATYNFDGTISIVGRKDNQVKLNGQRMELGEVEHHLWADSDVDKGMAIVPNAGLCMKHLVSVVSLKSITRTQSKTGFVLVGGNHKKEVGMTISRLREALASKLPKYMVPTVWIVLEDLPLNASGKLDRKTVAEWVKKMNDETYRNVMELAQSDKAKTQPSNKMEALMRKLWSKVLGVSKESIGMEDNFLQSGGDSITAVRLTAAARQEGITLLVRDIFQKPILRLMSTAAKWEELADQVTMVPFSIFKKEEMQDALGSIVEWTSQPAENIEDVIEATDYQSWTLSAGHLRTRGYLNYFSIRFGGNLVVEKLKAAYQHVVARHPILRTVFVIHKRRLLQVVLKTYAPEYSLFELQDNDGDESIPQALIQEDMKRPVNLGDGILRFFLVKQTDNSHRLILRLSHAQYDGISLPSILQDIKATYEGTELSTSTPFSTFVYRTRGHNSRSSETYWAELLKDSNMTNVLHHKRLPYKNPVDRMLSRTVSPEPMTAEGITFASIVKAAWALVLSSLASTSDTVFGQIVSGRNALTGIQNVVGPCMNILPVRVPFQSTWTNADLARFVQDQHLASMPHENLGMQRIIENCTTWPKNTRFSSIYQHTNFGKQFFGEVLSASSGSEMTGYSPPHDVADVWIWTAPVGDGKFSVDFTFADGIVSDEVAQLMLDMLCHNIEDISKNQDSRVKVPVMSAVSLPIVYDDEDGKDRHLEEISQQDQRFLSSTAADLVESIWKEVFGVEEGEDRDREWWDFRGDRMAAVHLAELYGNAASVKISVEKLIDHATKAEQLRMLERE</sequence>
<gene>
    <name evidence="8" type="ORF">GRF29_1g2903999</name>
</gene>